<feature type="region of interest" description="Disordered" evidence="1">
    <location>
        <begin position="88"/>
        <end position="111"/>
    </location>
</feature>
<dbReference type="GeneID" id="56895026"/>
<evidence type="ECO:0000313" key="2">
    <source>
        <dbReference type="EMBL" id="RVU87837.1"/>
    </source>
</evidence>
<dbReference type="KEGG" id="fcv:AWN65_04480"/>
<organism evidence="2">
    <name type="scientific">Flavobacterium columnare</name>
    <dbReference type="NCBI Taxonomy" id="996"/>
    <lineage>
        <taxon>Bacteria</taxon>
        <taxon>Pseudomonadati</taxon>
        <taxon>Bacteroidota</taxon>
        <taxon>Flavobacteriia</taxon>
        <taxon>Flavobacteriales</taxon>
        <taxon>Flavobacteriaceae</taxon>
        <taxon>Flavobacterium</taxon>
    </lineage>
</organism>
<gene>
    <name evidence="2" type="ORF">EJB19_06335</name>
</gene>
<dbReference type="AlphaFoldDB" id="A0AA94JN12"/>
<comment type="caution">
    <text evidence="2">The sequence shown here is derived from an EMBL/GenBank/DDBJ whole genome shotgun (WGS) entry which is preliminary data.</text>
</comment>
<accession>A0AA94JN12</accession>
<protein>
    <recommendedName>
        <fullName evidence="3">Lipoprotein</fullName>
    </recommendedName>
</protein>
<proteinExistence type="predicted"/>
<reference evidence="2" key="1">
    <citation type="submission" date="2018-12" db="EMBL/GenBank/DDBJ databases">
        <title>Draft genome sequence of Flaovobacterium columnare BGFS27 isolated from channel catfish in Alabama.</title>
        <authorList>
            <person name="Cai W."/>
            <person name="Arias C."/>
        </authorList>
    </citation>
    <scope>NUCLEOTIDE SEQUENCE [LARGE SCALE GENOMIC DNA]</scope>
    <source>
        <strain evidence="2">BGFS27</strain>
    </source>
</reference>
<dbReference type="EMBL" id="RWGX01000004">
    <property type="protein sequence ID" value="RVU87837.1"/>
    <property type="molecule type" value="Genomic_DNA"/>
</dbReference>
<dbReference type="RefSeq" id="WP_060382067.1">
    <property type="nucleotide sequence ID" value="NZ_MTDB01000010.1"/>
</dbReference>
<evidence type="ECO:0000256" key="1">
    <source>
        <dbReference type="SAM" id="MobiDB-lite"/>
    </source>
</evidence>
<dbReference type="PROSITE" id="PS51257">
    <property type="entry name" value="PROKAR_LIPOPROTEIN"/>
    <property type="match status" value="1"/>
</dbReference>
<evidence type="ECO:0008006" key="3">
    <source>
        <dbReference type="Google" id="ProtNLM"/>
    </source>
</evidence>
<sequence>MKKSNIINLVLVATITAACGKKEEDWEGGGGSNRKVYLRSDTTAVYTKSEQHQHSYHAFRAYSSSGGSGSYSRRTGYYSDGIHYSSNVGHNTTKGSVSRGGFGHSSFHVSS</sequence>
<name>A0AA94JN12_9FLAO</name>